<feature type="compositionally biased region" description="Low complexity" evidence="1">
    <location>
        <begin position="341"/>
        <end position="354"/>
    </location>
</feature>
<dbReference type="PANTHER" id="PTHR28265">
    <property type="entry name" value="MAINTENANCE OF TELOMERE CAPPING PROTEIN 1"/>
    <property type="match status" value="1"/>
</dbReference>
<dbReference type="EMBL" id="LWDF02000521">
    <property type="protein sequence ID" value="KAE8245288.1"/>
    <property type="molecule type" value="Genomic_DNA"/>
</dbReference>
<feature type="region of interest" description="Disordered" evidence="1">
    <location>
        <begin position="325"/>
        <end position="367"/>
    </location>
</feature>
<reference evidence="2" key="2">
    <citation type="journal article" date="2019" name="IMA Fungus">
        <title>Genome sequencing and comparison of five Tilletia species to identify candidate genes for the detection of regulated species infecting wheat.</title>
        <authorList>
            <person name="Nguyen H.D.T."/>
            <person name="Sultana T."/>
            <person name="Kesanakurti P."/>
            <person name="Hambleton S."/>
        </authorList>
    </citation>
    <scope>NUCLEOTIDE SEQUENCE</scope>
    <source>
        <strain evidence="2">DAOMC 236416</strain>
    </source>
</reference>
<protein>
    <submittedName>
        <fullName evidence="2">Uncharacterized protein</fullName>
    </submittedName>
</protein>
<keyword evidence="3" id="KW-1185">Reference proteome</keyword>
<feature type="compositionally biased region" description="Low complexity" evidence="1">
    <location>
        <begin position="25"/>
        <end position="35"/>
    </location>
</feature>
<dbReference type="InterPro" id="IPR018814">
    <property type="entry name" value="DUF5427"/>
</dbReference>
<feature type="region of interest" description="Disordered" evidence="1">
    <location>
        <begin position="271"/>
        <end position="297"/>
    </location>
</feature>
<proteinExistence type="predicted"/>
<feature type="compositionally biased region" description="Low complexity" evidence="1">
    <location>
        <begin position="58"/>
        <end position="109"/>
    </location>
</feature>
<comment type="caution">
    <text evidence="2">The sequence shown here is derived from an EMBL/GenBank/DDBJ whole genome shotgun (WGS) entry which is preliminary data.</text>
</comment>
<feature type="region of interest" description="Disordered" evidence="1">
    <location>
        <begin position="1"/>
        <end position="114"/>
    </location>
</feature>
<dbReference type="PANTHER" id="PTHR28265:SF1">
    <property type="entry name" value="MAINTENANCE OF TELOMERE CAPPING PROTEIN 1"/>
    <property type="match status" value="1"/>
</dbReference>
<gene>
    <name evidence="2" type="ORF">A4X13_0g6000</name>
</gene>
<reference evidence="2" key="1">
    <citation type="submission" date="2016-04" db="EMBL/GenBank/DDBJ databases">
        <authorList>
            <person name="Nguyen H.D."/>
            <person name="Samba Siva P."/>
            <person name="Cullis J."/>
            <person name="Levesque C.A."/>
            <person name="Hambleton S."/>
        </authorList>
    </citation>
    <scope>NUCLEOTIDE SEQUENCE</scope>
    <source>
        <strain evidence="2">DAOMC 236416</strain>
    </source>
</reference>
<sequence length="477" mass="49099">MANPARDSVDKLLSDFDNLGTGPTASSANASAGSAAHKDAQSLLDDLDSLVQTPRPGPAGALSSAQAAQSTAPVPASEPRAQAPSAPSPSEASKASNPSNIASAASTSGAGPGANWGSWGTIWSSAARLADQARIEIEKRAPPLTVSGTSADGSIVTEEVGSNNVQEASANAANAANAAAAAAQGVLGRGFKFAEGVRGYVKESGWDKIGEDLTRAGRKGLKEIINAVAPPIAAHEVLQVTLSHDMIGYDGIETVVFQVLAKVMEQVEQSDVEHQLVVNKAPKRPGGSLPKQSDDGLDAQHRDLNAVEGFDAAFKLAEAELAALIKSRPPPKERTAPSPTPATSESTSTQASTATDDKSDPSTDPNALTLPITECPLFIRVQPVFGPLPGHAAAATATSDADGISKHLFFVIVLQDPLHGLRHQTVSQAVPWSWMAVPFETNAWVEQALVDVLQGALSIVGQDYVHGRSVAAAPATA</sequence>
<dbReference type="Pfam" id="PF10310">
    <property type="entry name" value="DUF5427"/>
    <property type="match status" value="1"/>
</dbReference>
<evidence type="ECO:0000256" key="1">
    <source>
        <dbReference type="SAM" id="MobiDB-lite"/>
    </source>
</evidence>
<dbReference type="Proteomes" id="UP000077521">
    <property type="component" value="Unassembled WGS sequence"/>
</dbReference>
<name>A0A177THK7_9BASI</name>
<dbReference type="AlphaFoldDB" id="A0A177THK7"/>
<evidence type="ECO:0000313" key="3">
    <source>
        <dbReference type="Proteomes" id="UP000077521"/>
    </source>
</evidence>
<accession>A0A177THK7</accession>
<evidence type="ECO:0000313" key="2">
    <source>
        <dbReference type="EMBL" id="KAE8245288.1"/>
    </source>
</evidence>
<organism evidence="2 3">
    <name type="scientific">Tilletia indica</name>
    <dbReference type="NCBI Taxonomy" id="43049"/>
    <lineage>
        <taxon>Eukaryota</taxon>
        <taxon>Fungi</taxon>
        <taxon>Dikarya</taxon>
        <taxon>Basidiomycota</taxon>
        <taxon>Ustilaginomycotina</taxon>
        <taxon>Exobasidiomycetes</taxon>
        <taxon>Tilletiales</taxon>
        <taxon>Tilletiaceae</taxon>
        <taxon>Tilletia</taxon>
    </lineage>
</organism>